<evidence type="ECO:0000256" key="5">
    <source>
        <dbReference type="ARBA" id="ARBA00023128"/>
    </source>
</evidence>
<keyword evidence="4" id="KW-0689">Ribosomal protein</keyword>
<dbReference type="PANTHER" id="PTHR13124:SF12">
    <property type="entry name" value="LARGE RIBOSOMAL SUBUNIT PROTEIN ML46"/>
    <property type="match status" value="1"/>
</dbReference>
<keyword evidence="10" id="KW-1185">Reference proteome</keyword>
<dbReference type="GO" id="GO:0005762">
    <property type="term" value="C:mitochondrial large ribosomal subunit"/>
    <property type="evidence" value="ECO:0007669"/>
    <property type="project" value="TreeGrafter"/>
</dbReference>
<comment type="similarity">
    <text evidence="2">Belongs to the mitochondrion-specific ribosomal protein mL46 family.</text>
</comment>
<keyword evidence="3" id="KW-0809">Transit peptide</keyword>
<dbReference type="GO" id="GO:0005743">
    <property type="term" value="C:mitochondrial inner membrane"/>
    <property type="evidence" value="ECO:0007669"/>
    <property type="project" value="UniProtKB-ARBA"/>
</dbReference>
<dbReference type="InterPro" id="IPR015797">
    <property type="entry name" value="NUDIX_hydrolase-like_dom_sf"/>
</dbReference>
<evidence type="ECO:0000256" key="6">
    <source>
        <dbReference type="ARBA" id="ARBA00023274"/>
    </source>
</evidence>
<dbReference type="FunFam" id="3.90.79.10:FF:000018">
    <property type="entry name" value="39S ribosomal protein L46, mitochondrial"/>
    <property type="match status" value="1"/>
</dbReference>
<dbReference type="PANTHER" id="PTHR13124">
    <property type="entry name" value="39S RIBOSOMAL PROTEIN L46, MITOCHONDRIAL PRECURSOR-RELATED"/>
    <property type="match status" value="1"/>
</dbReference>
<feature type="domain" description="Large ribosomal subunit protein mL46 N-terminal" evidence="8">
    <location>
        <begin position="69"/>
        <end position="212"/>
    </location>
</feature>
<dbReference type="Gene3D" id="3.90.79.10">
    <property type="entry name" value="Nucleoside Triphosphate Pyrophosphohydrolase"/>
    <property type="match status" value="1"/>
</dbReference>
<keyword evidence="6" id="KW-0687">Ribonucleoprotein</keyword>
<name>A0A3N4KLZ1_9PEZI</name>
<reference evidence="9 10" key="1">
    <citation type="journal article" date="2018" name="Nat. Ecol. Evol.">
        <title>Pezizomycetes genomes reveal the molecular basis of ectomycorrhizal truffle lifestyle.</title>
        <authorList>
            <person name="Murat C."/>
            <person name="Payen T."/>
            <person name="Noel B."/>
            <person name="Kuo A."/>
            <person name="Morin E."/>
            <person name="Chen J."/>
            <person name="Kohler A."/>
            <person name="Krizsan K."/>
            <person name="Balestrini R."/>
            <person name="Da Silva C."/>
            <person name="Montanini B."/>
            <person name="Hainaut M."/>
            <person name="Levati E."/>
            <person name="Barry K.W."/>
            <person name="Belfiori B."/>
            <person name="Cichocki N."/>
            <person name="Clum A."/>
            <person name="Dockter R.B."/>
            <person name="Fauchery L."/>
            <person name="Guy J."/>
            <person name="Iotti M."/>
            <person name="Le Tacon F."/>
            <person name="Lindquist E.A."/>
            <person name="Lipzen A."/>
            <person name="Malagnac F."/>
            <person name="Mello A."/>
            <person name="Molinier V."/>
            <person name="Miyauchi S."/>
            <person name="Poulain J."/>
            <person name="Riccioni C."/>
            <person name="Rubini A."/>
            <person name="Sitrit Y."/>
            <person name="Splivallo R."/>
            <person name="Traeger S."/>
            <person name="Wang M."/>
            <person name="Zifcakova L."/>
            <person name="Wipf D."/>
            <person name="Zambonelli A."/>
            <person name="Paolocci F."/>
            <person name="Nowrousian M."/>
            <person name="Ottonello S."/>
            <person name="Baldrian P."/>
            <person name="Spatafora J.W."/>
            <person name="Henrissat B."/>
            <person name="Nagy L.G."/>
            <person name="Aury J.M."/>
            <person name="Wincker P."/>
            <person name="Grigoriev I.V."/>
            <person name="Bonfante P."/>
            <person name="Martin F.M."/>
        </authorList>
    </citation>
    <scope>NUCLEOTIDE SEQUENCE [LARGE SCALE GENOMIC DNA]</scope>
    <source>
        <strain evidence="9 10">CCBAS932</strain>
    </source>
</reference>
<evidence type="ECO:0000313" key="10">
    <source>
        <dbReference type="Proteomes" id="UP000277580"/>
    </source>
</evidence>
<dbReference type="CDD" id="cd04661">
    <property type="entry name" value="NUDIX_MRP_L46"/>
    <property type="match status" value="1"/>
</dbReference>
<dbReference type="InterPro" id="IPR040008">
    <property type="entry name" value="Ribosomal_mL46"/>
</dbReference>
<dbReference type="InterPro" id="IPR033650">
    <property type="entry name" value="Ribosomal_mL46_NUDIX"/>
</dbReference>
<evidence type="ECO:0000256" key="7">
    <source>
        <dbReference type="ARBA" id="ARBA00035190"/>
    </source>
</evidence>
<dbReference type="SUPFAM" id="SSF55811">
    <property type="entry name" value="Nudix"/>
    <property type="match status" value="1"/>
</dbReference>
<evidence type="ECO:0000313" key="9">
    <source>
        <dbReference type="EMBL" id="RPB09361.1"/>
    </source>
</evidence>
<dbReference type="InParanoid" id="A0A3N4KLZ1"/>
<keyword evidence="5" id="KW-0496">Mitochondrion</keyword>
<dbReference type="STRING" id="1392247.A0A3N4KLZ1"/>
<accession>A0A3N4KLZ1</accession>
<dbReference type="FunCoup" id="A0A3N4KLZ1">
    <property type="interactions" value="443"/>
</dbReference>
<dbReference type="EMBL" id="ML119152">
    <property type="protein sequence ID" value="RPB09361.1"/>
    <property type="molecule type" value="Genomic_DNA"/>
</dbReference>
<dbReference type="Proteomes" id="UP000277580">
    <property type="component" value="Unassembled WGS sequence"/>
</dbReference>
<evidence type="ECO:0000256" key="3">
    <source>
        <dbReference type="ARBA" id="ARBA00022946"/>
    </source>
</evidence>
<dbReference type="Pfam" id="PF11788">
    <property type="entry name" value="MRP-L46"/>
    <property type="match status" value="1"/>
</dbReference>
<comment type="subcellular location">
    <subcellularLocation>
        <location evidence="1">Mitochondrion</location>
    </subcellularLocation>
</comment>
<sequence>MNSGQKCSRPVLGLLLRRSLLSNSSKPCVLRTYSTATTATSTTAESASAGFTYDLEARKEADASESFSVASAVILSRPPMLTRDLPDFESSYYFYQRRLNDRLQLPFTRWFYFKKGTLADQEWKRKQAAANKYNPYGPRGWADELLVGDNSHISEDNGYQYLVDTTVTGEEDTLRMAATRAEAAKEAEAKGEPFEHPTEIVAKPFPRISQADLENDTKSLNRKMSRTLYLLVKKNRDSFAWRFPQSALVGEENLREGAERTLKEAAGGNMHTWFVGNVPIGHRAYNYPWGIVDEGKKGGKKVFFMKARILAGQADLTDNKLGLDDFKWVTKEEIQPLVSGRYWKALKGVLSDR</sequence>
<dbReference type="OrthoDB" id="414075at2759"/>
<evidence type="ECO:0000259" key="8">
    <source>
        <dbReference type="Pfam" id="PF11788"/>
    </source>
</evidence>
<organism evidence="9 10">
    <name type="scientific">Morchella conica CCBAS932</name>
    <dbReference type="NCBI Taxonomy" id="1392247"/>
    <lineage>
        <taxon>Eukaryota</taxon>
        <taxon>Fungi</taxon>
        <taxon>Dikarya</taxon>
        <taxon>Ascomycota</taxon>
        <taxon>Pezizomycotina</taxon>
        <taxon>Pezizomycetes</taxon>
        <taxon>Pezizales</taxon>
        <taxon>Morchellaceae</taxon>
        <taxon>Morchella</taxon>
    </lineage>
</organism>
<dbReference type="InterPro" id="IPR021757">
    <property type="entry name" value="Ribosomal_mL46_N"/>
</dbReference>
<gene>
    <name evidence="9" type="ORF">P167DRAFT_607926</name>
</gene>
<evidence type="ECO:0000256" key="4">
    <source>
        <dbReference type="ARBA" id="ARBA00022980"/>
    </source>
</evidence>
<protein>
    <recommendedName>
        <fullName evidence="7">Large ribosomal subunit protein mL46</fullName>
    </recommendedName>
</protein>
<dbReference type="GO" id="GO:0003735">
    <property type="term" value="F:structural constituent of ribosome"/>
    <property type="evidence" value="ECO:0007669"/>
    <property type="project" value="InterPro"/>
</dbReference>
<proteinExistence type="inferred from homology"/>
<evidence type="ECO:0000256" key="1">
    <source>
        <dbReference type="ARBA" id="ARBA00004173"/>
    </source>
</evidence>
<evidence type="ECO:0000256" key="2">
    <source>
        <dbReference type="ARBA" id="ARBA00009070"/>
    </source>
</evidence>
<dbReference type="AlphaFoldDB" id="A0A3N4KLZ1"/>